<evidence type="ECO:0000313" key="2">
    <source>
        <dbReference type="Proteomes" id="UP001302257"/>
    </source>
</evidence>
<proteinExistence type="predicted"/>
<keyword evidence="2" id="KW-1185">Reference proteome</keyword>
<dbReference type="Proteomes" id="UP001302257">
    <property type="component" value="Chromosome"/>
</dbReference>
<gene>
    <name evidence="1" type="ORF">RAN89_16475</name>
</gene>
<evidence type="ECO:0008006" key="3">
    <source>
        <dbReference type="Google" id="ProtNLM"/>
    </source>
</evidence>
<protein>
    <recommendedName>
        <fullName evidence="3">PH domain-containing protein</fullName>
    </recommendedName>
</protein>
<dbReference type="RefSeq" id="WP_313867311.1">
    <property type="nucleotide sequence ID" value="NZ_CP132507.1"/>
</dbReference>
<evidence type="ECO:0000313" key="1">
    <source>
        <dbReference type="EMBL" id="WNO04474.1"/>
    </source>
</evidence>
<reference evidence="1 2" key="1">
    <citation type="submission" date="2023-08" db="EMBL/GenBank/DDBJ databases">
        <title>Rhodoferax potami sp. nov. and Rhodoferax mekongensis sp. nov., isolated from the Mekong River in Thailand.</title>
        <authorList>
            <person name="Kitikhun S."/>
            <person name="Charoenyingcharoen P."/>
            <person name="Siriarchawattana P."/>
            <person name="Likhitrattanapisal S."/>
            <person name="Nilsakha T."/>
            <person name="Chanpet A."/>
            <person name="Rattanawaree P."/>
            <person name="Ingsriswang S."/>
        </authorList>
    </citation>
    <scope>NUCLEOTIDE SEQUENCE [LARGE SCALE GENOMIC DNA]</scope>
    <source>
        <strain evidence="1 2">TBRC 17307</strain>
    </source>
</reference>
<organism evidence="1 2">
    <name type="scientific">Rhodoferax mekongensis</name>
    <dbReference type="NCBI Taxonomy" id="3068341"/>
    <lineage>
        <taxon>Bacteria</taxon>
        <taxon>Pseudomonadati</taxon>
        <taxon>Pseudomonadota</taxon>
        <taxon>Betaproteobacteria</taxon>
        <taxon>Burkholderiales</taxon>
        <taxon>Comamonadaceae</taxon>
        <taxon>Rhodoferax</taxon>
    </lineage>
</organism>
<sequence length="65" mass="7210">MANNKESNFWLTALKLAAGACALAGLVWLLLWYADSVKESQPLTVPQKPKLDWGIANDSPIRNNR</sequence>
<accession>A0ABZ0B0F6</accession>
<dbReference type="EMBL" id="CP132507">
    <property type="protein sequence ID" value="WNO04474.1"/>
    <property type="molecule type" value="Genomic_DNA"/>
</dbReference>
<name>A0ABZ0B0F6_9BURK</name>